<reference evidence="1 2" key="1">
    <citation type="submission" date="2020-04" db="EMBL/GenBank/DDBJ databases">
        <title>Genome-Wide Identification of 5-Methylcytosine Sites in Bacterial Genomes By High-Throughput Sequencing of MspJI Restriction Fragments.</title>
        <authorList>
            <person name="Wu V."/>
        </authorList>
    </citation>
    <scope>NUCLEOTIDE SEQUENCE [LARGE SCALE GENOMIC DNA]</scope>
    <source>
        <strain evidence="1 2">S2</strain>
    </source>
</reference>
<dbReference type="Pfam" id="PF06240">
    <property type="entry name" value="COXG"/>
    <property type="match status" value="1"/>
</dbReference>
<evidence type="ECO:0000313" key="2">
    <source>
        <dbReference type="Proteomes" id="UP000501868"/>
    </source>
</evidence>
<dbReference type="Proteomes" id="UP000501868">
    <property type="component" value="Chromosome"/>
</dbReference>
<gene>
    <name evidence="1" type="ORF">HFZ78_16200</name>
</gene>
<dbReference type="InterPro" id="IPR010419">
    <property type="entry name" value="CO_DH_gsu"/>
</dbReference>
<organism evidence="1 2">
    <name type="scientific">Priestia megaterium</name>
    <name type="common">Bacillus megaterium</name>
    <dbReference type="NCBI Taxonomy" id="1404"/>
    <lineage>
        <taxon>Bacteria</taxon>
        <taxon>Bacillati</taxon>
        <taxon>Bacillota</taxon>
        <taxon>Bacilli</taxon>
        <taxon>Bacillales</taxon>
        <taxon>Bacillaceae</taxon>
        <taxon>Priestia</taxon>
    </lineage>
</organism>
<name>A0A6H1P471_PRIMG</name>
<dbReference type="EMBL" id="CP051128">
    <property type="protein sequence ID" value="QIZ08081.1"/>
    <property type="molecule type" value="Genomic_DNA"/>
</dbReference>
<protein>
    <submittedName>
        <fullName evidence="1">Carbon monoxide dehydrogenase</fullName>
    </submittedName>
</protein>
<dbReference type="InterPro" id="IPR023393">
    <property type="entry name" value="START-like_dom_sf"/>
</dbReference>
<reference evidence="1 2" key="2">
    <citation type="submission" date="2020-04" db="EMBL/GenBank/DDBJ databases">
        <authorList>
            <person name="Fomenkov A."/>
            <person name="Anton B.P."/>
            <person name="Roberts R.J."/>
        </authorList>
    </citation>
    <scope>NUCLEOTIDE SEQUENCE [LARGE SCALE GENOMIC DNA]</scope>
    <source>
        <strain evidence="1 2">S2</strain>
    </source>
</reference>
<dbReference type="PANTHER" id="PTHR38588">
    <property type="entry name" value="BLL0334 PROTEIN"/>
    <property type="match status" value="1"/>
</dbReference>
<proteinExistence type="predicted"/>
<evidence type="ECO:0000313" key="1">
    <source>
        <dbReference type="EMBL" id="QIZ08081.1"/>
    </source>
</evidence>
<dbReference type="SUPFAM" id="SSF55961">
    <property type="entry name" value="Bet v1-like"/>
    <property type="match status" value="1"/>
</dbReference>
<sequence>MKLEYEYTFGLPRNIVWKYIKDEKVLRNSLPGCKSFSEVTRGVYQAEVEIKMGPIQDHFVLEIRLYEKKPSSILQLQVIGTGNIGEISGKAELYFNDQQGTTQLNCKAEAQVTGALALAGQRVLEGGANKGLETFFQKVEKEIKRSLYYLKKKGR</sequence>
<dbReference type="Gene3D" id="3.30.530.20">
    <property type="match status" value="1"/>
</dbReference>
<dbReference type="AlphaFoldDB" id="A0A6H1P471"/>
<dbReference type="PANTHER" id="PTHR38588:SF1">
    <property type="entry name" value="BLL0334 PROTEIN"/>
    <property type="match status" value="1"/>
</dbReference>
<accession>A0A6H1P471</accession>